<proteinExistence type="predicted"/>
<dbReference type="AlphaFoldDB" id="A0A165C984"/>
<dbReference type="Proteomes" id="UP000077266">
    <property type="component" value="Unassembled WGS sequence"/>
</dbReference>
<dbReference type="InParanoid" id="A0A165C984"/>
<organism evidence="2 3">
    <name type="scientific">Exidia glandulosa HHB12029</name>
    <dbReference type="NCBI Taxonomy" id="1314781"/>
    <lineage>
        <taxon>Eukaryota</taxon>
        <taxon>Fungi</taxon>
        <taxon>Dikarya</taxon>
        <taxon>Basidiomycota</taxon>
        <taxon>Agaricomycotina</taxon>
        <taxon>Agaricomycetes</taxon>
        <taxon>Auriculariales</taxon>
        <taxon>Exidiaceae</taxon>
        <taxon>Exidia</taxon>
    </lineage>
</organism>
<keyword evidence="3" id="KW-1185">Reference proteome</keyword>
<dbReference type="EMBL" id="KV426349">
    <property type="protein sequence ID" value="KZV82051.1"/>
    <property type="molecule type" value="Genomic_DNA"/>
</dbReference>
<feature type="region of interest" description="Disordered" evidence="1">
    <location>
        <begin position="138"/>
        <end position="165"/>
    </location>
</feature>
<name>A0A165C984_EXIGL</name>
<dbReference type="OrthoDB" id="5673at2759"/>
<evidence type="ECO:0000256" key="1">
    <source>
        <dbReference type="SAM" id="MobiDB-lite"/>
    </source>
</evidence>
<evidence type="ECO:0000313" key="3">
    <source>
        <dbReference type="Proteomes" id="UP000077266"/>
    </source>
</evidence>
<dbReference type="STRING" id="1314781.A0A165C984"/>
<accession>A0A165C984</accession>
<gene>
    <name evidence="2" type="ORF">EXIGLDRAFT_844089</name>
</gene>
<reference evidence="2 3" key="1">
    <citation type="journal article" date="2016" name="Mol. Biol. Evol.">
        <title>Comparative Genomics of Early-Diverging Mushroom-Forming Fungi Provides Insights into the Origins of Lignocellulose Decay Capabilities.</title>
        <authorList>
            <person name="Nagy L.G."/>
            <person name="Riley R."/>
            <person name="Tritt A."/>
            <person name="Adam C."/>
            <person name="Daum C."/>
            <person name="Floudas D."/>
            <person name="Sun H."/>
            <person name="Yadav J.S."/>
            <person name="Pangilinan J."/>
            <person name="Larsson K.H."/>
            <person name="Matsuura K."/>
            <person name="Barry K."/>
            <person name="Labutti K."/>
            <person name="Kuo R."/>
            <person name="Ohm R.A."/>
            <person name="Bhattacharya S.S."/>
            <person name="Shirouzu T."/>
            <person name="Yoshinaga Y."/>
            <person name="Martin F.M."/>
            <person name="Grigoriev I.V."/>
            <person name="Hibbett D.S."/>
        </authorList>
    </citation>
    <scope>NUCLEOTIDE SEQUENCE [LARGE SCALE GENOMIC DNA]</scope>
    <source>
        <strain evidence="2 3">HHB12029</strain>
    </source>
</reference>
<dbReference type="Gene3D" id="3.40.1410.10">
    <property type="entry name" value="Chorismate lyase-like"/>
    <property type="match status" value="1"/>
</dbReference>
<sequence>MASADSFGPNTTLIKFPWPQGITGLERVLLSAHGDLQRILSAYFAHQIDAEVVTAHTCYSHSRDDEEGKALPLTQRRVVNLLCGTTVVCQATSTIVVSSREVADLFDQGYFIGQVVRKLQQTPAFNLLSVGVKDIDDTPGSPASDSDSELSDSSVSGSTGSSSSSSKQRLWRKYVLRIEGLECNIEEIFVDRDMFLSGNVSV</sequence>
<feature type="compositionally biased region" description="Low complexity" evidence="1">
    <location>
        <begin position="140"/>
        <end position="165"/>
    </location>
</feature>
<evidence type="ECO:0000313" key="2">
    <source>
        <dbReference type="EMBL" id="KZV82051.1"/>
    </source>
</evidence>
<dbReference type="SUPFAM" id="SSF64288">
    <property type="entry name" value="Chorismate lyase-like"/>
    <property type="match status" value="1"/>
</dbReference>
<protein>
    <submittedName>
        <fullName evidence="2">Uncharacterized protein</fullName>
    </submittedName>
</protein>
<dbReference type="InterPro" id="IPR028978">
    <property type="entry name" value="Chorismate_lyase_/UTRA_dom_sf"/>
</dbReference>